<name>A0A835HFY6_9MAGN</name>
<keyword evidence="7" id="KW-0949">S-adenosyl-L-methionine</keyword>
<protein>
    <recommendedName>
        <fullName evidence="13">Ribosomal RNA small subunit methyltransferase NEP1</fullName>
    </recommendedName>
</protein>
<keyword evidence="10" id="KW-0539">Nucleus</keyword>
<dbReference type="FunFam" id="3.40.1280.10:FF:000003">
    <property type="entry name" value="Ribosomal RNA small subunit methyltransferase"/>
    <property type="match status" value="1"/>
</dbReference>
<evidence type="ECO:0000256" key="6">
    <source>
        <dbReference type="ARBA" id="ARBA00022679"/>
    </source>
</evidence>
<evidence type="ECO:0000256" key="7">
    <source>
        <dbReference type="ARBA" id="ARBA00022691"/>
    </source>
</evidence>
<dbReference type="PANTHER" id="PTHR12636">
    <property type="entry name" value="NEP1/MRA1"/>
    <property type="match status" value="1"/>
</dbReference>
<dbReference type="Gene3D" id="3.40.1280.10">
    <property type="match status" value="1"/>
</dbReference>
<keyword evidence="8" id="KW-0699">rRNA-binding</keyword>
<dbReference type="InterPro" id="IPR029026">
    <property type="entry name" value="tRNA_m1G_MTases_N"/>
</dbReference>
<keyword evidence="3" id="KW-0690">Ribosome biogenesis</keyword>
<keyword evidence="5" id="KW-0489">Methyltransferase</keyword>
<dbReference type="EMBL" id="JADFTS010000006">
    <property type="protein sequence ID" value="KAF9599885.1"/>
    <property type="molecule type" value="Genomic_DNA"/>
</dbReference>
<evidence type="ECO:0000256" key="2">
    <source>
        <dbReference type="ARBA" id="ARBA00008115"/>
    </source>
</evidence>
<dbReference type="InterPro" id="IPR005304">
    <property type="entry name" value="Rbsml_bgen_MeTrfase_EMG1/NEP1"/>
</dbReference>
<evidence type="ECO:0000256" key="4">
    <source>
        <dbReference type="ARBA" id="ARBA00022552"/>
    </source>
</evidence>
<dbReference type="GO" id="GO:0070475">
    <property type="term" value="P:rRNA base methylation"/>
    <property type="evidence" value="ECO:0007669"/>
    <property type="project" value="InterPro"/>
</dbReference>
<comment type="subcellular location">
    <subcellularLocation>
        <location evidence="1">Nucleus</location>
        <location evidence="1">Nucleolus</location>
    </subcellularLocation>
</comment>
<keyword evidence="4" id="KW-0698">rRNA processing</keyword>
<evidence type="ECO:0000256" key="9">
    <source>
        <dbReference type="ARBA" id="ARBA00022884"/>
    </source>
</evidence>
<evidence type="ECO:0000256" key="8">
    <source>
        <dbReference type="ARBA" id="ARBA00022730"/>
    </source>
</evidence>
<evidence type="ECO:0008006" key="13">
    <source>
        <dbReference type="Google" id="ProtNLM"/>
    </source>
</evidence>
<keyword evidence="6" id="KW-0808">Transferase</keyword>
<evidence type="ECO:0000256" key="3">
    <source>
        <dbReference type="ARBA" id="ARBA00022517"/>
    </source>
</evidence>
<evidence type="ECO:0000256" key="1">
    <source>
        <dbReference type="ARBA" id="ARBA00004604"/>
    </source>
</evidence>
<reference evidence="11 12" key="1">
    <citation type="submission" date="2020-10" db="EMBL/GenBank/DDBJ databases">
        <title>The Coptis chinensis genome and diversification of protoberbering-type alkaloids.</title>
        <authorList>
            <person name="Wang B."/>
            <person name="Shu S."/>
            <person name="Song C."/>
            <person name="Liu Y."/>
        </authorList>
    </citation>
    <scope>NUCLEOTIDE SEQUENCE [LARGE SCALE GENOMIC DNA]</scope>
    <source>
        <strain evidence="11">HL-2020</strain>
        <tissue evidence="11">Leaf</tissue>
    </source>
</reference>
<dbReference type="Pfam" id="PF03587">
    <property type="entry name" value="EMG1"/>
    <property type="match status" value="1"/>
</dbReference>
<organism evidence="11 12">
    <name type="scientific">Coptis chinensis</name>
    <dbReference type="NCBI Taxonomy" id="261450"/>
    <lineage>
        <taxon>Eukaryota</taxon>
        <taxon>Viridiplantae</taxon>
        <taxon>Streptophyta</taxon>
        <taxon>Embryophyta</taxon>
        <taxon>Tracheophyta</taxon>
        <taxon>Spermatophyta</taxon>
        <taxon>Magnoliopsida</taxon>
        <taxon>Ranunculales</taxon>
        <taxon>Ranunculaceae</taxon>
        <taxon>Coptidoideae</taxon>
        <taxon>Coptis</taxon>
    </lineage>
</organism>
<dbReference type="PANTHER" id="PTHR12636:SF12">
    <property type="entry name" value="RIBOSOMAL RNA SMALL SUBUNIT METHYLTRANSFERASE NEP1-LIKE"/>
    <property type="match status" value="1"/>
</dbReference>
<dbReference type="AlphaFoldDB" id="A0A835HFY6"/>
<evidence type="ECO:0000256" key="10">
    <source>
        <dbReference type="ARBA" id="ARBA00023242"/>
    </source>
</evidence>
<dbReference type="Proteomes" id="UP000631114">
    <property type="component" value="Unassembled WGS sequence"/>
</dbReference>
<dbReference type="GO" id="GO:0070037">
    <property type="term" value="F:rRNA (pseudouridine) methyltransferase activity"/>
    <property type="evidence" value="ECO:0007669"/>
    <property type="project" value="InterPro"/>
</dbReference>
<gene>
    <name evidence="11" type="ORF">IFM89_001831</name>
</gene>
<dbReference type="SUPFAM" id="SSF75217">
    <property type="entry name" value="alpha/beta knot"/>
    <property type="match status" value="1"/>
</dbReference>
<accession>A0A835HFY6</accession>
<dbReference type="CDD" id="cd18088">
    <property type="entry name" value="Nep1-like"/>
    <property type="match status" value="1"/>
</dbReference>
<proteinExistence type="inferred from homology"/>
<evidence type="ECO:0000256" key="5">
    <source>
        <dbReference type="ARBA" id="ARBA00022603"/>
    </source>
</evidence>
<keyword evidence="12" id="KW-1185">Reference proteome</keyword>
<dbReference type="GO" id="GO:0019843">
    <property type="term" value="F:rRNA binding"/>
    <property type="evidence" value="ECO:0007669"/>
    <property type="project" value="UniProtKB-KW"/>
</dbReference>
<comment type="similarity">
    <text evidence="2">Belongs to the class IV-like SAM-binding methyltransferase superfamily. RNA methyltransferase NEP1 family.</text>
</comment>
<evidence type="ECO:0000313" key="12">
    <source>
        <dbReference type="Proteomes" id="UP000631114"/>
    </source>
</evidence>
<sequence length="254" mass="28885">MRENETSIPKEDEIKIKEVANELPKMPMVPTSHCKKPGVIFVFEKASLVPAFVDKKYQLLNSDDHANFLRRKKMDPYKYRPDIIFYVSEFALKCFVSLLEIMDSTLYKTGRVEAIYVKTEEGELIKIEPNTRIPDLQGSFCSMMLELLQKFSIKAKGSRETLLRLVKNPVSQYLPANYLKIGFSFSSNKVVDLDEYVGAVNDDVNLVFVVGAMAHGKIDCDYADDIISVANFPLSAAICTQKICFAVENKWKLK</sequence>
<comment type="caution">
    <text evidence="11">The sequence shown here is derived from an EMBL/GenBank/DDBJ whole genome shotgun (WGS) entry which is preliminary data.</text>
</comment>
<dbReference type="GO" id="GO:0032040">
    <property type="term" value="C:small-subunit processome"/>
    <property type="evidence" value="ECO:0007669"/>
    <property type="project" value="TreeGrafter"/>
</dbReference>
<evidence type="ECO:0000313" key="11">
    <source>
        <dbReference type="EMBL" id="KAF9599885.1"/>
    </source>
</evidence>
<keyword evidence="9" id="KW-0694">RNA-binding</keyword>
<dbReference type="OrthoDB" id="269804at2759"/>
<dbReference type="InterPro" id="IPR029028">
    <property type="entry name" value="Alpha/beta_knot_MTases"/>
</dbReference>